<organism evidence="1 2">
    <name type="scientific">Daphnia magna</name>
    <dbReference type="NCBI Taxonomy" id="35525"/>
    <lineage>
        <taxon>Eukaryota</taxon>
        <taxon>Metazoa</taxon>
        <taxon>Ecdysozoa</taxon>
        <taxon>Arthropoda</taxon>
        <taxon>Crustacea</taxon>
        <taxon>Branchiopoda</taxon>
        <taxon>Diplostraca</taxon>
        <taxon>Cladocera</taxon>
        <taxon>Anomopoda</taxon>
        <taxon>Daphniidae</taxon>
        <taxon>Daphnia</taxon>
    </lineage>
</organism>
<comment type="caution">
    <text evidence="1">The sequence shown here is derived from an EMBL/GenBank/DDBJ whole genome shotgun (WGS) entry which is preliminary data.</text>
</comment>
<dbReference type="Proteomes" id="UP000076858">
    <property type="component" value="Unassembled WGS sequence"/>
</dbReference>
<reference evidence="1 2" key="1">
    <citation type="submission" date="2016-03" db="EMBL/GenBank/DDBJ databases">
        <title>EvidentialGene: Evidence-directed Construction of Genes on Genomes.</title>
        <authorList>
            <person name="Gilbert D.G."/>
            <person name="Choi J.-H."/>
            <person name="Mockaitis K."/>
            <person name="Colbourne J."/>
            <person name="Pfrender M."/>
        </authorList>
    </citation>
    <scope>NUCLEOTIDE SEQUENCE [LARGE SCALE GENOMIC DNA]</scope>
    <source>
        <strain evidence="1 2">Xinb3</strain>
        <tissue evidence="1">Complete organism</tissue>
    </source>
</reference>
<dbReference type="AlphaFoldDB" id="A0A164V9N2"/>
<dbReference type="EMBL" id="LRGB01001378">
    <property type="protein sequence ID" value="KZS12107.1"/>
    <property type="molecule type" value="Genomic_DNA"/>
</dbReference>
<evidence type="ECO:0000313" key="1">
    <source>
        <dbReference type="EMBL" id="KZS12107.1"/>
    </source>
</evidence>
<gene>
    <name evidence="1" type="ORF">APZ42_023039</name>
</gene>
<protein>
    <submittedName>
        <fullName evidence="1">Uncharacterized protein</fullName>
    </submittedName>
</protein>
<name>A0A164V9N2_9CRUS</name>
<accession>A0A164V9N2</accession>
<keyword evidence="2" id="KW-1185">Reference proteome</keyword>
<sequence>MQRNDSPGPAKYFCLANKIHFFFFGSSTSFPLAAVELLGVPPIHALQTETDLQGSYFF</sequence>
<proteinExistence type="predicted"/>
<evidence type="ECO:0000313" key="2">
    <source>
        <dbReference type="Proteomes" id="UP000076858"/>
    </source>
</evidence>